<dbReference type="EMBL" id="CP054020">
    <property type="protein sequence ID" value="QKI88818.1"/>
    <property type="molecule type" value="Genomic_DNA"/>
</dbReference>
<accession>A0A7D4NXV9</accession>
<evidence type="ECO:0000259" key="3">
    <source>
        <dbReference type="PROSITE" id="PS50937"/>
    </source>
</evidence>
<protein>
    <submittedName>
        <fullName evidence="4">MerR family transcriptional regulator</fullName>
    </submittedName>
</protein>
<dbReference type="PROSITE" id="PS50937">
    <property type="entry name" value="HTH_MERR_2"/>
    <property type="match status" value="1"/>
</dbReference>
<dbReference type="AlphaFoldDB" id="A0A7D4NXV9"/>
<dbReference type="KEGG" id="txa:HQN79_04170"/>
<dbReference type="RefSeq" id="WP_173284431.1">
    <property type="nucleotide sequence ID" value="NZ_CP054020.1"/>
</dbReference>
<dbReference type="InterPro" id="IPR000551">
    <property type="entry name" value="MerR-type_HTH_dom"/>
</dbReference>
<dbReference type="CDD" id="cd04765">
    <property type="entry name" value="HTH_MlrA-like_sg2"/>
    <property type="match status" value="1"/>
</dbReference>
<evidence type="ECO:0000313" key="5">
    <source>
        <dbReference type="Proteomes" id="UP000504724"/>
    </source>
</evidence>
<dbReference type="Gene3D" id="1.10.1660.10">
    <property type="match status" value="1"/>
</dbReference>
<dbReference type="Pfam" id="PF13411">
    <property type="entry name" value="MerR_1"/>
    <property type="match status" value="1"/>
</dbReference>
<keyword evidence="1" id="KW-0238">DNA-binding</keyword>
<evidence type="ECO:0000256" key="2">
    <source>
        <dbReference type="SAM" id="MobiDB-lite"/>
    </source>
</evidence>
<evidence type="ECO:0000313" key="4">
    <source>
        <dbReference type="EMBL" id="QKI88818.1"/>
    </source>
</evidence>
<evidence type="ECO:0000256" key="1">
    <source>
        <dbReference type="ARBA" id="ARBA00023125"/>
    </source>
</evidence>
<dbReference type="SUPFAM" id="SSF46955">
    <property type="entry name" value="Putative DNA-binding domain"/>
    <property type="match status" value="1"/>
</dbReference>
<organism evidence="4 5">
    <name type="scientific">Thiomicrorhabdus xiamenensis</name>
    <dbReference type="NCBI Taxonomy" id="2739063"/>
    <lineage>
        <taxon>Bacteria</taxon>
        <taxon>Pseudomonadati</taxon>
        <taxon>Pseudomonadota</taxon>
        <taxon>Gammaproteobacteria</taxon>
        <taxon>Thiotrichales</taxon>
        <taxon>Piscirickettsiaceae</taxon>
        <taxon>Thiomicrorhabdus</taxon>
    </lineage>
</organism>
<sequence length="146" mass="16819">MVTTKNKVIDVDSIPAKKYLTIGEVSRCTGIKDHVLRYWEQHFDQLTPSKRSGRRYYQREDVLLIIEINRLLNEEGLTIPGAQNRLAKKSKSKSESSSDSLQQTLQLDKVEEPVDIPVQELQQALQIADVICHQLDAFQKHLKDNY</sequence>
<dbReference type="GO" id="GO:0003700">
    <property type="term" value="F:DNA-binding transcription factor activity"/>
    <property type="evidence" value="ECO:0007669"/>
    <property type="project" value="InterPro"/>
</dbReference>
<dbReference type="InterPro" id="IPR009061">
    <property type="entry name" value="DNA-bd_dom_put_sf"/>
</dbReference>
<reference evidence="4 5" key="1">
    <citation type="submission" date="2020-05" db="EMBL/GenBank/DDBJ databases">
        <title>Thiomicrorhabdus sediminis sp.nov. and Thiomicrorhabdus xiamenensis sp.nov., novel sulfur-oxidizing bacteria isolated from coastal sediment.</title>
        <authorList>
            <person name="Liu X."/>
        </authorList>
    </citation>
    <scope>NUCLEOTIDE SEQUENCE [LARGE SCALE GENOMIC DNA]</scope>
    <source>
        <strain evidence="4 5">G2</strain>
    </source>
</reference>
<gene>
    <name evidence="4" type="ORF">HQN79_04170</name>
</gene>
<dbReference type="SMART" id="SM00422">
    <property type="entry name" value="HTH_MERR"/>
    <property type="match status" value="1"/>
</dbReference>
<dbReference type="GO" id="GO:0003677">
    <property type="term" value="F:DNA binding"/>
    <property type="evidence" value="ECO:0007669"/>
    <property type="project" value="UniProtKB-KW"/>
</dbReference>
<proteinExistence type="predicted"/>
<dbReference type="InterPro" id="IPR047057">
    <property type="entry name" value="MerR_fam"/>
</dbReference>
<name>A0A7D4NXV9_9GAMM</name>
<keyword evidence="5" id="KW-1185">Reference proteome</keyword>
<dbReference type="PANTHER" id="PTHR30204:SF15">
    <property type="entry name" value="BLL5018 PROTEIN"/>
    <property type="match status" value="1"/>
</dbReference>
<dbReference type="Proteomes" id="UP000504724">
    <property type="component" value="Chromosome"/>
</dbReference>
<dbReference type="PANTHER" id="PTHR30204">
    <property type="entry name" value="REDOX-CYCLING DRUG-SENSING TRANSCRIPTIONAL ACTIVATOR SOXR"/>
    <property type="match status" value="1"/>
</dbReference>
<feature type="domain" description="HTH merR-type" evidence="3">
    <location>
        <begin position="19"/>
        <end position="88"/>
    </location>
</feature>
<feature type="region of interest" description="Disordered" evidence="2">
    <location>
        <begin position="84"/>
        <end position="104"/>
    </location>
</feature>